<keyword evidence="3" id="KW-1185">Reference proteome</keyword>
<feature type="compositionally biased region" description="Low complexity" evidence="1">
    <location>
        <begin position="98"/>
        <end position="120"/>
    </location>
</feature>
<sequence>MENGSTDPSFNKEKQFVRLKHLSHHALAATLLFGGVATATTSAHAISARECHQKFDAAKKAGTLNGQKYKAFKAAECGDASTSAVQKNMTPADKTEATKTPAAPTASASPAKPAETTASPGAGIASKPTTIASGNTVFPSAIAPQYAKLSEGKARMKTCLDQYNANKTTGGNGSLKWIQKGGGYYSECNNKLK</sequence>
<dbReference type="RefSeq" id="WP_070403470.1">
    <property type="nucleotide sequence ID" value="NZ_BJVW01000005.1"/>
</dbReference>
<reference evidence="2 3" key="1">
    <citation type="journal article" date="2016" name="Microb. Cell Fact.">
        <title>Dissection of exopolysaccharide biosynthesis in Kozakia baliensis.</title>
        <authorList>
            <person name="Brandt J.U."/>
            <person name="Jakob F."/>
            <person name="Behr J."/>
            <person name="Geissler A.J."/>
            <person name="Vogel R.F."/>
        </authorList>
    </citation>
    <scope>NUCLEOTIDE SEQUENCE [LARGE SCALE GENOMIC DNA]</scope>
    <source>
        <strain evidence="2 3">DSM 14400</strain>
    </source>
</reference>
<dbReference type="KEGG" id="kba:A0U89_13450"/>
<name>A0A1D8UWB1_9PROT</name>
<evidence type="ECO:0000313" key="3">
    <source>
        <dbReference type="Proteomes" id="UP000179145"/>
    </source>
</evidence>
<dbReference type="EMBL" id="CP014674">
    <property type="protein sequence ID" value="AOX17965.1"/>
    <property type="molecule type" value="Genomic_DNA"/>
</dbReference>
<proteinExistence type="predicted"/>
<dbReference type="STRING" id="153496.A0U89_13450"/>
<dbReference type="eggNOG" id="ENOG5032SYQ">
    <property type="taxonomic scope" value="Bacteria"/>
</dbReference>
<accession>A0A1D8UWB1</accession>
<dbReference type="Proteomes" id="UP000179145">
    <property type="component" value="Chromosome"/>
</dbReference>
<gene>
    <name evidence="2" type="ORF">A0U89_13450</name>
</gene>
<evidence type="ECO:0000313" key="2">
    <source>
        <dbReference type="EMBL" id="AOX17965.1"/>
    </source>
</evidence>
<evidence type="ECO:0000256" key="1">
    <source>
        <dbReference type="SAM" id="MobiDB-lite"/>
    </source>
</evidence>
<dbReference type="AlphaFoldDB" id="A0A1D8UWB1"/>
<feature type="region of interest" description="Disordered" evidence="1">
    <location>
        <begin position="82"/>
        <end position="126"/>
    </location>
</feature>
<protein>
    <submittedName>
        <fullName evidence="2">Uncharacterized protein</fullName>
    </submittedName>
</protein>
<organism evidence="2 3">
    <name type="scientific">Kozakia baliensis</name>
    <dbReference type="NCBI Taxonomy" id="153496"/>
    <lineage>
        <taxon>Bacteria</taxon>
        <taxon>Pseudomonadati</taxon>
        <taxon>Pseudomonadota</taxon>
        <taxon>Alphaproteobacteria</taxon>
        <taxon>Acetobacterales</taxon>
        <taxon>Acetobacteraceae</taxon>
        <taxon>Kozakia</taxon>
    </lineage>
</organism>